<dbReference type="Proteomes" id="UP000286701">
    <property type="component" value="Unassembled WGS sequence"/>
</dbReference>
<comment type="caution">
    <text evidence="3">The sequence shown here is derived from an EMBL/GenBank/DDBJ whole genome shotgun (WGS) entry which is preliminary data.</text>
</comment>
<keyword evidence="2" id="KW-0732">Signal</keyword>
<dbReference type="EMBL" id="SBIW01000030">
    <property type="protein sequence ID" value="RWY46233.1"/>
    <property type="molecule type" value="Genomic_DNA"/>
</dbReference>
<name>A0A444MHK2_9SPHI</name>
<feature type="coiled-coil region" evidence="1">
    <location>
        <begin position="44"/>
        <end position="71"/>
    </location>
</feature>
<dbReference type="RefSeq" id="WP_128536348.1">
    <property type="nucleotide sequence ID" value="NZ_SBIW01000030.1"/>
</dbReference>
<protein>
    <recommendedName>
        <fullName evidence="5">Adhesin domain-containing protein</fullName>
    </recommendedName>
</protein>
<evidence type="ECO:0000313" key="3">
    <source>
        <dbReference type="EMBL" id="RWY46233.1"/>
    </source>
</evidence>
<evidence type="ECO:0008006" key="5">
    <source>
        <dbReference type="Google" id="ProtNLM"/>
    </source>
</evidence>
<feature type="chain" id="PRO_5019578427" description="Adhesin domain-containing protein" evidence="2">
    <location>
        <begin position="26"/>
        <end position="454"/>
    </location>
</feature>
<sequence>MELKIFNHRVFALIASIAISTAAFAQAKPVSPQTTEAQTEQLDDKAFQKQMTDLQKQMGKLQKQMNKLRIDKSTQKMVIASKKFNKEFKMKFKDFGADFGKSFGKDFGKDFAGSFKDMVPDMSNTFSNIKNFNINLNSDSAEYKQKVASGDIVEKVKNYSKSYSVNVNDMLQISNSFGKITVNTWNKNEFKVDVQMKFGSDDADAVNDMINGSSIDDSKVGSTISFKTNLYHNGSNRRNDHQSIQINYTVYMPAGNPIDINNRFGAVVLPDLSGKSFIKVSYGNLIAGQLSNPQNEIDLRFDDGHTSTVESFNNGKISMAYTKIKLGSANNVDTELKFSSMSIDRLKGSIDANIKYGDGLRIGTIDKTVKNINVDAQFSKITFDFKQLENVNFDVTVKLGSFNYGDDRVKLISKSPSDDDHGFSSTKTYRGYIGNANSSNKIVINASFTGISFN</sequence>
<reference evidence="3 4" key="1">
    <citation type="submission" date="2019-01" db="EMBL/GenBank/DDBJ databases">
        <title>Mucilaginibacter antarcticum sp. nov., isolated from antarctic soil.</title>
        <authorList>
            <person name="Yan Y.-Q."/>
            <person name="Du Z.-J."/>
        </authorList>
    </citation>
    <scope>NUCLEOTIDE SEQUENCE [LARGE SCALE GENOMIC DNA]</scope>
    <source>
        <strain evidence="3 4">F01003</strain>
    </source>
</reference>
<feature type="signal peptide" evidence="2">
    <location>
        <begin position="1"/>
        <end position="25"/>
    </location>
</feature>
<organism evidence="3 4">
    <name type="scientific">Mucilaginibacter gilvus</name>
    <dbReference type="NCBI Taxonomy" id="2305909"/>
    <lineage>
        <taxon>Bacteria</taxon>
        <taxon>Pseudomonadati</taxon>
        <taxon>Bacteroidota</taxon>
        <taxon>Sphingobacteriia</taxon>
        <taxon>Sphingobacteriales</taxon>
        <taxon>Sphingobacteriaceae</taxon>
        <taxon>Mucilaginibacter</taxon>
    </lineage>
</organism>
<gene>
    <name evidence="3" type="ORF">EPL05_23065</name>
</gene>
<keyword evidence="4" id="KW-1185">Reference proteome</keyword>
<accession>A0A444MHK2</accession>
<evidence type="ECO:0000313" key="4">
    <source>
        <dbReference type="Proteomes" id="UP000286701"/>
    </source>
</evidence>
<evidence type="ECO:0000256" key="1">
    <source>
        <dbReference type="SAM" id="Coils"/>
    </source>
</evidence>
<dbReference type="AlphaFoldDB" id="A0A444MHK2"/>
<proteinExistence type="predicted"/>
<evidence type="ECO:0000256" key="2">
    <source>
        <dbReference type="SAM" id="SignalP"/>
    </source>
</evidence>
<keyword evidence="1" id="KW-0175">Coiled coil</keyword>
<dbReference type="OrthoDB" id="1117657at2"/>